<gene>
    <name evidence="1" type="ORF">CJD36_003420</name>
</gene>
<evidence type="ECO:0000313" key="2">
    <source>
        <dbReference type="Proteomes" id="UP000239872"/>
    </source>
</evidence>
<dbReference type="EMBL" id="PPSL01000001">
    <property type="protein sequence ID" value="PQJ12807.1"/>
    <property type="molecule type" value="Genomic_DNA"/>
</dbReference>
<dbReference type="AlphaFoldDB" id="A0A2S7T1T6"/>
<proteinExistence type="predicted"/>
<reference evidence="1 2" key="1">
    <citation type="submission" date="2018-01" db="EMBL/GenBank/DDBJ databases">
        <title>A novel member of the phylum Bacteroidetes isolated from glacier ice.</title>
        <authorList>
            <person name="Liu Q."/>
            <person name="Xin Y.-H."/>
        </authorList>
    </citation>
    <scope>NUCLEOTIDE SEQUENCE [LARGE SCALE GENOMIC DNA]</scope>
    <source>
        <strain evidence="1 2">RB1R16</strain>
    </source>
</reference>
<evidence type="ECO:0000313" key="1">
    <source>
        <dbReference type="EMBL" id="PQJ12807.1"/>
    </source>
</evidence>
<protein>
    <submittedName>
        <fullName evidence="1">Uncharacterized protein</fullName>
    </submittedName>
</protein>
<dbReference type="RefSeq" id="WP_105037691.1">
    <property type="nucleotide sequence ID" value="NZ_PPSL01000001.1"/>
</dbReference>
<sequence>MKIKLNTVPENSSAHQQFFLMTQIAQKVSVVNVDGYYLGRNILFDFDLDYINNTLSNWDSIDKVDFDAKLCAIINENRDWIIKYAIEALPSRKNIIESIFKLYDEKKLCSINSINSYPDRRYGKGYHTRQDGFL</sequence>
<accession>A0A2S7T1T6</accession>
<comment type="caution">
    <text evidence="1">The sequence shown here is derived from an EMBL/GenBank/DDBJ whole genome shotgun (WGS) entry which is preliminary data.</text>
</comment>
<keyword evidence="2" id="KW-1185">Reference proteome</keyword>
<organism evidence="1 2">
    <name type="scientific">Flavipsychrobacter stenotrophus</name>
    <dbReference type="NCBI Taxonomy" id="2077091"/>
    <lineage>
        <taxon>Bacteria</taxon>
        <taxon>Pseudomonadati</taxon>
        <taxon>Bacteroidota</taxon>
        <taxon>Chitinophagia</taxon>
        <taxon>Chitinophagales</taxon>
        <taxon>Chitinophagaceae</taxon>
        <taxon>Flavipsychrobacter</taxon>
    </lineage>
</organism>
<name>A0A2S7T1T6_9BACT</name>
<dbReference type="Proteomes" id="UP000239872">
    <property type="component" value="Unassembled WGS sequence"/>
</dbReference>